<organism evidence="14 15">
    <name type="scientific">Chironomus riparius</name>
    <dbReference type="NCBI Taxonomy" id="315576"/>
    <lineage>
        <taxon>Eukaryota</taxon>
        <taxon>Metazoa</taxon>
        <taxon>Ecdysozoa</taxon>
        <taxon>Arthropoda</taxon>
        <taxon>Hexapoda</taxon>
        <taxon>Insecta</taxon>
        <taxon>Pterygota</taxon>
        <taxon>Neoptera</taxon>
        <taxon>Endopterygota</taxon>
        <taxon>Diptera</taxon>
        <taxon>Nematocera</taxon>
        <taxon>Chironomoidea</taxon>
        <taxon>Chironomidae</taxon>
        <taxon>Chironominae</taxon>
        <taxon>Chironomus</taxon>
    </lineage>
</organism>
<dbReference type="OrthoDB" id="2133190at2759"/>
<dbReference type="InterPro" id="IPR036638">
    <property type="entry name" value="HLH_DNA-bd_sf"/>
</dbReference>
<evidence type="ECO:0000256" key="7">
    <source>
        <dbReference type="ARBA" id="ARBA00023125"/>
    </source>
</evidence>
<dbReference type="GO" id="GO:0005789">
    <property type="term" value="C:endoplasmic reticulum membrane"/>
    <property type="evidence" value="ECO:0007669"/>
    <property type="project" value="UniProtKB-SubCell"/>
</dbReference>
<evidence type="ECO:0000256" key="10">
    <source>
        <dbReference type="ARBA" id="ARBA00023242"/>
    </source>
</evidence>
<dbReference type="EMBL" id="OU895878">
    <property type="protein sequence ID" value="CAG9804592.1"/>
    <property type="molecule type" value="Genomic_DNA"/>
</dbReference>
<dbReference type="GO" id="GO:0005634">
    <property type="term" value="C:nucleus"/>
    <property type="evidence" value="ECO:0007669"/>
    <property type="project" value="UniProtKB-SubCell"/>
</dbReference>
<evidence type="ECO:0000256" key="3">
    <source>
        <dbReference type="ARBA" id="ARBA00022692"/>
    </source>
</evidence>
<feature type="compositionally biased region" description="Low complexity" evidence="11">
    <location>
        <begin position="380"/>
        <end position="397"/>
    </location>
</feature>
<keyword evidence="7" id="KW-0238">DNA-binding</keyword>
<evidence type="ECO:0000256" key="2">
    <source>
        <dbReference type="ARBA" id="ARBA00004477"/>
    </source>
</evidence>
<feature type="compositionally biased region" description="Low complexity" evidence="11">
    <location>
        <begin position="778"/>
        <end position="790"/>
    </location>
</feature>
<dbReference type="PANTHER" id="PTHR46062:SF1">
    <property type="entry name" value="LP12374P"/>
    <property type="match status" value="1"/>
</dbReference>
<accession>A0A9N9RXC8</accession>
<dbReference type="GO" id="GO:0000978">
    <property type="term" value="F:RNA polymerase II cis-regulatory region sequence-specific DNA binding"/>
    <property type="evidence" value="ECO:0007669"/>
    <property type="project" value="TreeGrafter"/>
</dbReference>
<evidence type="ECO:0000256" key="5">
    <source>
        <dbReference type="ARBA" id="ARBA00022989"/>
    </source>
</evidence>
<dbReference type="CDD" id="cd11394">
    <property type="entry name" value="bHLHzip_SREBP"/>
    <property type="match status" value="1"/>
</dbReference>
<evidence type="ECO:0000313" key="14">
    <source>
        <dbReference type="EMBL" id="CAG9804592.1"/>
    </source>
</evidence>
<evidence type="ECO:0000259" key="13">
    <source>
        <dbReference type="PROSITE" id="PS50888"/>
    </source>
</evidence>
<feature type="transmembrane region" description="Helical" evidence="12">
    <location>
        <begin position="423"/>
        <end position="443"/>
    </location>
</feature>
<evidence type="ECO:0000313" key="15">
    <source>
        <dbReference type="Proteomes" id="UP001153620"/>
    </source>
</evidence>
<dbReference type="SMART" id="SM00353">
    <property type="entry name" value="HLH"/>
    <property type="match status" value="1"/>
</dbReference>
<keyword evidence="3 12" id="KW-0812">Transmembrane</keyword>
<evidence type="ECO:0000256" key="4">
    <source>
        <dbReference type="ARBA" id="ARBA00022824"/>
    </source>
</evidence>
<reference evidence="14" key="2">
    <citation type="submission" date="2022-10" db="EMBL/GenBank/DDBJ databases">
        <authorList>
            <consortium name="ENA_rothamsted_submissions"/>
            <consortium name="culmorum"/>
            <person name="King R."/>
        </authorList>
    </citation>
    <scope>NUCLEOTIDE SEQUENCE</scope>
</reference>
<dbReference type="AlphaFoldDB" id="A0A9N9RXC8"/>
<feature type="region of interest" description="Disordered" evidence="11">
    <location>
        <begin position="46"/>
        <end position="83"/>
    </location>
</feature>
<feature type="transmembrane region" description="Helical" evidence="12">
    <location>
        <begin position="482"/>
        <end position="502"/>
    </location>
</feature>
<dbReference type="PROSITE" id="PS50888">
    <property type="entry name" value="BHLH"/>
    <property type="match status" value="1"/>
</dbReference>
<keyword evidence="4" id="KW-0256">Endoplasmic reticulum</keyword>
<reference evidence="14" key="1">
    <citation type="submission" date="2022-01" db="EMBL/GenBank/DDBJ databases">
        <authorList>
            <person name="King R."/>
        </authorList>
    </citation>
    <scope>NUCLEOTIDE SEQUENCE</scope>
</reference>
<proteinExistence type="predicted"/>
<keyword evidence="9" id="KW-0804">Transcription</keyword>
<name>A0A9N9RXC8_9DIPT</name>
<gene>
    <name evidence="14" type="ORF">CHIRRI_LOCUS7475</name>
</gene>
<keyword evidence="6" id="KW-0805">Transcription regulation</keyword>
<keyword evidence="15" id="KW-1185">Reference proteome</keyword>
<evidence type="ECO:0000256" key="11">
    <source>
        <dbReference type="SAM" id="MobiDB-lite"/>
    </source>
</evidence>
<dbReference type="Proteomes" id="UP001153620">
    <property type="component" value="Chromosome 2"/>
</dbReference>
<sequence length="1119" mass="126605">MEDWDNFQQQMDLDIPDNLDLNEIYALNEEKLLNIMDENFLSQLSWDESNNNNNNNNSNNNANHSQVSDISSASNSSFSPADEMINSPREIKRRKHEAIEPVSIPQQIVRTQTAKVSQYQPIKPATSQTIKREAPSIQIKQNVQKIQPNSATLSALVQNRSNIITTSPIILQNSNIYSLKTIAPSNQTIITTNVVQSQKHKTVPSIQPAPTSLPVMQLIQTSGDKQPVILQANQTVMYTTTANDGQNIQLVNAPGAILTTVPLVLDNETKFSIGTSPQPKVKEVKRSAHNAIERRYRTSINSCIVELKNMVVGVEAKLHKSAILRKAIDHIRYLQNQNNKLKQENMYLKNIMTESKHGLKDLLITQQNANAMTPPRSDESNPSLSPTHSDSSMPSSPFDEMKDESDEGSDIITPVRGMTSHSRLTLCMFMLAVFIVNPLSNLIKVGSNNEKSSYSMDSTGRRNILGTEDDITASIQNISSMFLIWAFNILFILGCLIKMLVYGDPILKHQSNESIKYWKHKKQSDLEFERGNASESYAELIRCLQNYELSLPTTRLERFSTTTWQFIRMILHNLWIGRFLSRRNGGLFKLEAKRSEALSSAKELSLVFHRLNQLNLSSNMKDSNGVMQSLYAVNMAESAGNLMEPELLLEIYLVAALRIKRSYPKILQFLCRYYLSKAKQASLKCSHIPTKYQWAFTMYGYKFLINHRFRYESQSSNNTIFSKLGNKADPLAYALKEYREHLLEKAIHCLVGSGTRNKNEVSKESTVKKRNKKEVKQSSETSEASPSSSADEGTENENDRFIKGTQISDVLSYTKLVLHSMAADKPIQFDDKISLRDGQVGTEDKLAVWWASILSVAANWLLGEDSTAEKFYATIEKWPSDFSDVESNLPKALFGAYNARKGLMQQSMPVDIKQIYRDCNAASHYLKEALTTKPRKGPLRGKFLYAELLAIDWIMETRLSLWELEYGNFDSDDYYSFVPVDSAIMSKFQDDLNLLRCLTAEIPNAQSRIFLYEAVLRFMSGANTIKTQFLLDRSLRQRNNKQSIICGSKDRHFEGDSKLKASALTLAVKHLPQACFGLPGERTGLLEEAVRLNERFGDKKKLKECYQLMRALGNTSVSN</sequence>
<dbReference type="GO" id="GO:0000981">
    <property type="term" value="F:DNA-binding transcription factor activity, RNA polymerase II-specific"/>
    <property type="evidence" value="ECO:0007669"/>
    <property type="project" value="TreeGrafter"/>
</dbReference>
<evidence type="ECO:0000256" key="1">
    <source>
        <dbReference type="ARBA" id="ARBA00004123"/>
    </source>
</evidence>
<dbReference type="Pfam" id="PF00010">
    <property type="entry name" value="HLH"/>
    <property type="match status" value="1"/>
</dbReference>
<keyword evidence="8 12" id="KW-0472">Membrane</keyword>
<evidence type="ECO:0000256" key="9">
    <source>
        <dbReference type="ARBA" id="ARBA00023163"/>
    </source>
</evidence>
<dbReference type="GO" id="GO:0046983">
    <property type="term" value="F:protein dimerization activity"/>
    <property type="evidence" value="ECO:0007669"/>
    <property type="project" value="InterPro"/>
</dbReference>
<dbReference type="PANTHER" id="PTHR46062">
    <property type="entry name" value="STEROL REGULATORY ELEMENT-BINDING PROTEIN"/>
    <property type="match status" value="1"/>
</dbReference>
<feature type="region of interest" description="Disordered" evidence="11">
    <location>
        <begin position="760"/>
        <end position="801"/>
    </location>
</feature>
<keyword evidence="10" id="KW-0539">Nucleus</keyword>
<feature type="region of interest" description="Disordered" evidence="11">
    <location>
        <begin position="371"/>
        <end position="414"/>
    </location>
</feature>
<keyword evidence="5 12" id="KW-1133">Transmembrane helix</keyword>
<comment type="subcellular location">
    <subcellularLocation>
        <location evidence="2">Endoplasmic reticulum membrane</location>
        <topology evidence="2">Multi-pass membrane protein</topology>
    </subcellularLocation>
    <subcellularLocation>
        <location evidence="1">Nucleus</location>
    </subcellularLocation>
</comment>
<dbReference type="SUPFAM" id="SSF47459">
    <property type="entry name" value="HLH, helix-loop-helix DNA-binding domain"/>
    <property type="match status" value="1"/>
</dbReference>
<feature type="compositionally biased region" description="Low complexity" evidence="11">
    <location>
        <begin position="49"/>
        <end position="79"/>
    </location>
</feature>
<evidence type="ECO:0000256" key="6">
    <source>
        <dbReference type="ARBA" id="ARBA00023015"/>
    </source>
</evidence>
<evidence type="ECO:0000256" key="8">
    <source>
        <dbReference type="ARBA" id="ARBA00023136"/>
    </source>
</evidence>
<dbReference type="InterPro" id="IPR011598">
    <property type="entry name" value="bHLH_dom"/>
</dbReference>
<evidence type="ECO:0000256" key="12">
    <source>
        <dbReference type="SAM" id="Phobius"/>
    </source>
</evidence>
<protein>
    <recommendedName>
        <fullName evidence="13">BHLH domain-containing protein</fullName>
    </recommendedName>
</protein>
<dbReference type="Gene3D" id="4.10.280.10">
    <property type="entry name" value="Helix-loop-helix DNA-binding domain"/>
    <property type="match status" value="1"/>
</dbReference>
<feature type="domain" description="BHLH" evidence="13">
    <location>
        <begin position="284"/>
        <end position="334"/>
    </location>
</feature>